<dbReference type="PANTHER" id="PTHR45763">
    <property type="entry name" value="HYDROLASE, ALPHA/BETA FOLD FAMILY PROTEIN, EXPRESSED-RELATED"/>
    <property type="match status" value="1"/>
</dbReference>
<feature type="compositionally biased region" description="Low complexity" evidence="1">
    <location>
        <begin position="1"/>
        <end position="14"/>
    </location>
</feature>
<name>A0AAE1R150_9SOLA</name>
<evidence type="ECO:0000256" key="1">
    <source>
        <dbReference type="SAM" id="MobiDB-lite"/>
    </source>
</evidence>
<comment type="caution">
    <text evidence="3">The sequence shown here is derived from an EMBL/GenBank/DDBJ whole genome shotgun (WGS) entry which is preliminary data.</text>
</comment>
<evidence type="ECO:0000313" key="3">
    <source>
        <dbReference type="EMBL" id="KAK4343153.1"/>
    </source>
</evidence>
<gene>
    <name evidence="3" type="ORF">RND71_038969</name>
</gene>
<dbReference type="Gene3D" id="3.40.50.1820">
    <property type="entry name" value="alpha/beta hydrolase"/>
    <property type="match status" value="1"/>
</dbReference>
<dbReference type="InterPro" id="IPR029058">
    <property type="entry name" value="AB_hydrolase_fold"/>
</dbReference>
<keyword evidence="4" id="KW-1185">Reference proteome</keyword>
<dbReference type="EMBL" id="JAVYJV010000021">
    <property type="protein sequence ID" value="KAK4343153.1"/>
    <property type="molecule type" value="Genomic_DNA"/>
</dbReference>
<evidence type="ECO:0000313" key="4">
    <source>
        <dbReference type="Proteomes" id="UP001291623"/>
    </source>
</evidence>
<dbReference type="FunFam" id="3.40.50.1820:FF:000270">
    <property type="entry name" value="Alpha/beta-Hydrolases superfamily protein"/>
    <property type="match status" value="1"/>
</dbReference>
<reference evidence="3" key="1">
    <citation type="submission" date="2023-12" db="EMBL/GenBank/DDBJ databases">
        <title>Genome assembly of Anisodus tanguticus.</title>
        <authorList>
            <person name="Wang Y.-J."/>
        </authorList>
    </citation>
    <scope>NUCLEOTIDE SEQUENCE</scope>
    <source>
        <strain evidence="3">KB-2021</strain>
        <tissue evidence="3">Leaf</tissue>
    </source>
</reference>
<sequence>MAAKMSKKISAASARSHTRKTQQKSSIPVPSRMFGKILAVLLVGFLAYAYRAMQPLPPKICGTPDGPPVTAPRIKLSDGRHLAYKEHGVPRDQAKHKIVFIHGYDSNRHDAVVATGLSPEVTEGLGVYIVSIDRPGYGESDPNPKRTVKSLAFDVEELADQLGLGSKFYVVGFSMGGQAVWTLLKYIPHRLAGAALLAPVTNYWWPNFPTNLSNEAFSHQLTQDRWNLRVAHYLPWLTNWWNTQNFFPACSAASYNPGVLSSQDLELIPKYRARRDLYAQVRQQGQHESLHRDLMIGFGTWEFDPVDLENPFPNNEGSVHLWQGDEDKLVPVTLQRYIAQRQPWIQYHEIPGAGHMFPILDGMADKIVKALLIGETNDS</sequence>
<dbReference type="GO" id="GO:0016787">
    <property type="term" value="F:hydrolase activity"/>
    <property type="evidence" value="ECO:0007669"/>
    <property type="project" value="UniProtKB-ARBA"/>
</dbReference>
<dbReference type="PANTHER" id="PTHR45763:SF51">
    <property type="entry name" value="ALPHA_BETA-HYDROLASES SUPERFAMILY PROTEIN"/>
    <property type="match status" value="1"/>
</dbReference>
<dbReference type="AlphaFoldDB" id="A0AAE1R150"/>
<proteinExistence type="predicted"/>
<dbReference type="Proteomes" id="UP001291623">
    <property type="component" value="Unassembled WGS sequence"/>
</dbReference>
<dbReference type="InterPro" id="IPR000073">
    <property type="entry name" value="AB_hydrolase_1"/>
</dbReference>
<dbReference type="Pfam" id="PF12697">
    <property type="entry name" value="Abhydrolase_6"/>
    <property type="match status" value="1"/>
</dbReference>
<feature type="region of interest" description="Disordered" evidence="1">
    <location>
        <begin position="1"/>
        <end position="27"/>
    </location>
</feature>
<feature type="domain" description="AB hydrolase-1" evidence="2">
    <location>
        <begin position="98"/>
        <end position="366"/>
    </location>
</feature>
<evidence type="ECO:0000259" key="2">
    <source>
        <dbReference type="Pfam" id="PF12697"/>
    </source>
</evidence>
<accession>A0AAE1R150</accession>
<protein>
    <recommendedName>
        <fullName evidence="2">AB hydrolase-1 domain-containing protein</fullName>
    </recommendedName>
</protein>
<organism evidence="3 4">
    <name type="scientific">Anisodus tanguticus</name>
    <dbReference type="NCBI Taxonomy" id="243964"/>
    <lineage>
        <taxon>Eukaryota</taxon>
        <taxon>Viridiplantae</taxon>
        <taxon>Streptophyta</taxon>
        <taxon>Embryophyta</taxon>
        <taxon>Tracheophyta</taxon>
        <taxon>Spermatophyta</taxon>
        <taxon>Magnoliopsida</taxon>
        <taxon>eudicotyledons</taxon>
        <taxon>Gunneridae</taxon>
        <taxon>Pentapetalae</taxon>
        <taxon>asterids</taxon>
        <taxon>lamiids</taxon>
        <taxon>Solanales</taxon>
        <taxon>Solanaceae</taxon>
        <taxon>Solanoideae</taxon>
        <taxon>Hyoscyameae</taxon>
        <taxon>Anisodus</taxon>
    </lineage>
</organism>
<dbReference type="SUPFAM" id="SSF53474">
    <property type="entry name" value="alpha/beta-Hydrolases"/>
    <property type="match status" value="1"/>
</dbReference>